<dbReference type="Proteomes" id="UP001595997">
    <property type="component" value="Unassembled WGS sequence"/>
</dbReference>
<accession>A0ABV9A8Z9</accession>
<comment type="caution">
    <text evidence="1">The sequence shown here is derived from an EMBL/GenBank/DDBJ whole genome shotgun (WGS) entry which is preliminary data.</text>
</comment>
<reference evidence="2" key="1">
    <citation type="journal article" date="2019" name="Int. J. Syst. Evol. Microbiol.">
        <title>The Global Catalogue of Microorganisms (GCM) 10K type strain sequencing project: providing services to taxonomists for standard genome sequencing and annotation.</title>
        <authorList>
            <consortium name="The Broad Institute Genomics Platform"/>
            <consortium name="The Broad Institute Genome Sequencing Center for Infectious Disease"/>
            <person name="Wu L."/>
            <person name="Ma J."/>
        </authorList>
    </citation>
    <scope>NUCLEOTIDE SEQUENCE [LARGE SCALE GENOMIC DNA]</scope>
    <source>
        <strain evidence="2">CGMCC 4.7357</strain>
    </source>
</reference>
<name>A0ABV9A8Z9_9ACTN</name>
<evidence type="ECO:0000313" key="2">
    <source>
        <dbReference type="Proteomes" id="UP001595997"/>
    </source>
</evidence>
<organism evidence="1 2">
    <name type="scientific">Streptomyces ovatisporus</name>
    <dbReference type="NCBI Taxonomy" id="1128682"/>
    <lineage>
        <taxon>Bacteria</taxon>
        <taxon>Bacillati</taxon>
        <taxon>Actinomycetota</taxon>
        <taxon>Actinomycetes</taxon>
        <taxon>Kitasatosporales</taxon>
        <taxon>Streptomycetaceae</taxon>
        <taxon>Streptomyces</taxon>
    </lineage>
</organism>
<keyword evidence="2" id="KW-1185">Reference proteome</keyword>
<protein>
    <submittedName>
        <fullName evidence="1">Uncharacterized protein</fullName>
    </submittedName>
</protein>
<dbReference type="EMBL" id="JBHSFH010000004">
    <property type="protein sequence ID" value="MFC4494036.1"/>
    <property type="molecule type" value="Genomic_DNA"/>
</dbReference>
<gene>
    <name evidence="1" type="ORF">ACFPA8_07810</name>
</gene>
<sequence length="48" mass="5659">MAYDPDLNEAHYRRIRPYPDDDPPTEWPWAPSTYADWITPALIAEVIE</sequence>
<evidence type="ECO:0000313" key="1">
    <source>
        <dbReference type="EMBL" id="MFC4494036.1"/>
    </source>
</evidence>
<dbReference type="RefSeq" id="WP_386444263.1">
    <property type="nucleotide sequence ID" value="NZ_JBHSFH010000004.1"/>
</dbReference>
<proteinExistence type="predicted"/>